<feature type="domain" description="F-box" evidence="1">
    <location>
        <begin position="49"/>
        <end position="89"/>
    </location>
</feature>
<dbReference type="PANTHER" id="PTHR31111">
    <property type="entry name" value="BNAA05G37150D PROTEIN-RELATED"/>
    <property type="match status" value="1"/>
</dbReference>
<dbReference type="OrthoDB" id="687122at2759"/>
<gene>
    <name evidence="2" type="ORF">ANE_LOCUS24871</name>
</gene>
<dbReference type="AlphaFoldDB" id="A0A565CLF2"/>
<dbReference type="PANTHER" id="PTHR31111:SF125">
    <property type="entry name" value="F-BOX PROTEIN CPR30-LIKE"/>
    <property type="match status" value="1"/>
</dbReference>
<dbReference type="InterPro" id="IPR001810">
    <property type="entry name" value="F-box_dom"/>
</dbReference>
<dbReference type="Pfam" id="PF08268">
    <property type="entry name" value="FBA_3"/>
    <property type="match status" value="2"/>
</dbReference>
<sequence>MANEKSSIEFDMSPEDYINSLCGGERSGSSESKATDDKLVLKVERAKYFPNELTTEIVSRLPAKSIARNRSVSTKWAALLHQTEFAKLFLKRSLLRPQLLFCVLRDGAELHVFSTPQDQNSPLVAAVQQMELPFGYGASIPCDPVLGLSCYARMVSIDGLSERRPVIVNPSTGQLLFLPKGFILWDQVETLLGYEPFAKQFKVLIMETKPMYTDLGFYGDTTQTVSIKGQFFWVGHLKDDDDETDDPSIWNWLRLVNYYGKLGAIVLDHYEVTAGTTNFELWLLQDAMEHIWLKHVCVLPSSWENLVGDARLRIVGVTSDGILMAPRFVRSPLYVIYYHVEKKSVRKLEITGMEGFEGSYFFTYCNHVENLVELKQRL</sequence>
<protein>
    <recommendedName>
        <fullName evidence="1">F-box domain-containing protein</fullName>
    </recommendedName>
</protein>
<dbReference type="Proteomes" id="UP000489600">
    <property type="component" value="Unassembled WGS sequence"/>
</dbReference>
<dbReference type="InterPro" id="IPR013187">
    <property type="entry name" value="F-box-assoc_dom_typ3"/>
</dbReference>
<dbReference type="EMBL" id="CABITT030000008">
    <property type="protein sequence ID" value="VVB14427.1"/>
    <property type="molecule type" value="Genomic_DNA"/>
</dbReference>
<dbReference type="InterPro" id="IPR036047">
    <property type="entry name" value="F-box-like_dom_sf"/>
</dbReference>
<evidence type="ECO:0000313" key="3">
    <source>
        <dbReference type="Proteomes" id="UP000489600"/>
    </source>
</evidence>
<organism evidence="2 3">
    <name type="scientific">Arabis nemorensis</name>
    <dbReference type="NCBI Taxonomy" id="586526"/>
    <lineage>
        <taxon>Eukaryota</taxon>
        <taxon>Viridiplantae</taxon>
        <taxon>Streptophyta</taxon>
        <taxon>Embryophyta</taxon>
        <taxon>Tracheophyta</taxon>
        <taxon>Spermatophyta</taxon>
        <taxon>Magnoliopsida</taxon>
        <taxon>eudicotyledons</taxon>
        <taxon>Gunneridae</taxon>
        <taxon>Pentapetalae</taxon>
        <taxon>rosids</taxon>
        <taxon>malvids</taxon>
        <taxon>Brassicales</taxon>
        <taxon>Brassicaceae</taxon>
        <taxon>Arabideae</taxon>
        <taxon>Arabis</taxon>
    </lineage>
</organism>
<dbReference type="SMART" id="SM00256">
    <property type="entry name" value="FBOX"/>
    <property type="match status" value="1"/>
</dbReference>
<evidence type="ECO:0000259" key="1">
    <source>
        <dbReference type="SMART" id="SM00256"/>
    </source>
</evidence>
<comment type="caution">
    <text evidence="2">The sequence shown here is derived from an EMBL/GenBank/DDBJ whole genome shotgun (WGS) entry which is preliminary data.</text>
</comment>
<evidence type="ECO:0000313" key="2">
    <source>
        <dbReference type="EMBL" id="VVB14427.1"/>
    </source>
</evidence>
<name>A0A565CLF2_9BRAS</name>
<keyword evidence="3" id="KW-1185">Reference proteome</keyword>
<dbReference type="SUPFAM" id="SSF81383">
    <property type="entry name" value="F-box domain"/>
    <property type="match status" value="1"/>
</dbReference>
<accession>A0A565CLF2</accession>
<proteinExistence type="predicted"/>
<reference evidence="2" key="1">
    <citation type="submission" date="2019-07" db="EMBL/GenBank/DDBJ databases">
        <authorList>
            <person name="Dittberner H."/>
        </authorList>
    </citation>
    <scope>NUCLEOTIDE SEQUENCE [LARGE SCALE GENOMIC DNA]</scope>
</reference>